<name>A0A845DN35_9BACI</name>
<feature type="transmembrane region" description="Helical" evidence="1">
    <location>
        <begin position="132"/>
        <end position="149"/>
    </location>
</feature>
<protein>
    <submittedName>
        <fullName evidence="2">Uncharacterized protein</fullName>
    </submittedName>
</protein>
<dbReference type="AlphaFoldDB" id="A0A845DN35"/>
<keyword evidence="1" id="KW-0812">Transmembrane</keyword>
<keyword evidence="1" id="KW-0472">Membrane</keyword>
<feature type="transmembrane region" description="Helical" evidence="1">
    <location>
        <begin position="25"/>
        <end position="44"/>
    </location>
</feature>
<dbReference type="RefSeq" id="WP_160835267.1">
    <property type="nucleotide sequence ID" value="NZ_WMET01000001.1"/>
</dbReference>
<evidence type="ECO:0000256" key="1">
    <source>
        <dbReference type="SAM" id="Phobius"/>
    </source>
</evidence>
<dbReference type="EMBL" id="WMET01000001">
    <property type="protein sequence ID" value="MYL18826.1"/>
    <property type="molecule type" value="Genomic_DNA"/>
</dbReference>
<gene>
    <name evidence="2" type="ORF">GLW04_02925</name>
</gene>
<accession>A0A845DN35</accession>
<organism evidence="2 3">
    <name type="scientific">Halobacillus litoralis</name>
    <dbReference type="NCBI Taxonomy" id="45668"/>
    <lineage>
        <taxon>Bacteria</taxon>
        <taxon>Bacillati</taxon>
        <taxon>Bacillota</taxon>
        <taxon>Bacilli</taxon>
        <taxon>Bacillales</taxon>
        <taxon>Bacillaceae</taxon>
        <taxon>Halobacillus</taxon>
    </lineage>
</organism>
<dbReference type="Proteomes" id="UP000460949">
    <property type="component" value="Unassembled WGS sequence"/>
</dbReference>
<keyword evidence="1" id="KW-1133">Transmembrane helix</keyword>
<evidence type="ECO:0000313" key="2">
    <source>
        <dbReference type="EMBL" id="MYL18826.1"/>
    </source>
</evidence>
<feature type="transmembrane region" description="Helical" evidence="1">
    <location>
        <begin position="50"/>
        <end position="69"/>
    </location>
</feature>
<reference evidence="2 3" key="1">
    <citation type="submission" date="2019-11" db="EMBL/GenBank/DDBJ databases">
        <title>Genome sequences of 17 halophilic strains isolated from different environments.</title>
        <authorList>
            <person name="Furrow R.E."/>
        </authorList>
    </citation>
    <scope>NUCLEOTIDE SEQUENCE [LARGE SCALE GENOMIC DNA]</scope>
    <source>
        <strain evidence="2 3">22511_23_Filter</strain>
    </source>
</reference>
<comment type="caution">
    <text evidence="2">The sequence shown here is derived from an EMBL/GenBank/DDBJ whole genome shotgun (WGS) entry which is preliminary data.</text>
</comment>
<feature type="transmembrane region" description="Helical" evidence="1">
    <location>
        <begin position="106"/>
        <end position="126"/>
    </location>
</feature>
<evidence type="ECO:0000313" key="3">
    <source>
        <dbReference type="Proteomes" id="UP000460949"/>
    </source>
</evidence>
<proteinExistence type="predicted"/>
<sequence>MQTNEDAKVESVDIERVRQAKKRQFLFSNLLTVGLLGFYAVCVFNQWPTAYFLNLGTVVLIGIAMYKLFSLCRGEAWGSKDIRVIEAFEKEQMGREKWRRNRRIEISTLIAFPVIALGFLGLTNFGRKPADLFSLFLPMGLVWVLINAREIGNIKKLSK</sequence>